<proteinExistence type="predicted"/>
<comment type="caution">
    <text evidence="2">The sequence shown here is derived from an EMBL/GenBank/DDBJ whole genome shotgun (WGS) entry which is preliminary data.</text>
</comment>
<keyword evidence="3" id="KW-1185">Reference proteome</keyword>
<evidence type="ECO:0000256" key="1">
    <source>
        <dbReference type="SAM" id="MobiDB-lite"/>
    </source>
</evidence>
<feature type="compositionally biased region" description="Low complexity" evidence="1">
    <location>
        <begin position="9"/>
        <end position="18"/>
    </location>
</feature>
<organism evidence="2 3">
    <name type="scientific">Culex pipiens pipiens</name>
    <name type="common">Northern house mosquito</name>
    <dbReference type="NCBI Taxonomy" id="38569"/>
    <lineage>
        <taxon>Eukaryota</taxon>
        <taxon>Metazoa</taxon>
        <taxon>Ecdysozoa</taxon>
        <taxon>Arthropoda</taxon>
        <taxon>Hexapoda</taxon>
        <taxon>Insecta</taxon>
        <taxon>Pterygota</taxon>
        <taxon>Neoptera</taxon>
        <taxon>Endopterygota</taxon>
        <taxon>Diptera</taxon>
        <taxon>Nematocera</taxon>
        <taxon>Culicoidea</taxon>
        <taxon>Culicidae</taxon>
        <taxon>Culicinae</taxon>
        <taxon>Culicini</taxon>
        <taxon>Culex</taxon>
        <taxon>Culex</taxon>
    </lineage>
</organism>
<feature type="region of interest" description="Disordered" evidence="1">
    <location>
        <begin position="1"/>
        <end position="24"/>
    </location>
</feature>
<dbReference type="EMBL" id="JBEHCU010006004">
    <property type="protein sequence ID" value="KAL1398160.1"/>
    <property type="molecule type" value="Genomic_DNA"/>
</dbReference>
<evidence type="ECO:0000313" key="2">
    <source>
        <dbReference type="EMBL" id="KAL1398160.1"/>
    </source>
</evidence>
<feature type="region of interest" description="Disordered" evidence="1">
    <location>
        <begin position="452"/>
        <end position="483"/>
    </location>
</feature>
<dbReference type="Proteomes" id="UP001562425">
    <property type="component" value="Unassembled WGS sequence"/>
</dbReference>
<gene>
    <name evidence="2" type="ORF">pipiens_009190</name>
</gene>
<feature type="region of interest" description="Disordered" evidence="1">
    <location>
        <begin position="328"/>
        <end position="374"/>
    </location>
</feature>
<reference evidence="2 3" key="1">
    <citation type="submission" date="2024-05" db="EMBL/GenBank/DDBJ databases">
        <title>Culex pipiens pipiens assembly and annotation.</title>
        <authorList>
            <person name="Alout H."/>
            <person name="Durand T."/>
        </authorList>
    </citation>
    <scope>NUCLEOTIDE SEQUENCE [LARGE SCALE GENOMIC DNA]</scope>
    <source>
        <strain evidence="2">HA-2024</strain>
        <tissue evidence="2">Whole body</tissue>
    </source>
</reference>
<sequence length="571" mass="64630">MPSRKQRQVSRQSRSASRPHVHPEHYARCLLDNAPRVLPRAFPKREELLLQLTDNLHYATHSYTIKLPHKHIAERAQLGHVREVVRAKVDTLPHCVLTRLPQTNSASTLSAGFEDSCRSESDFLEETPGRSIQVNPTTISCTSFQPLPVCADMFRQILVRPSGQLFPRIWWRDSLPMKAFELETVAHGVSNAVPSSPTKESYHTPLAVPVPRRESTEDRRIVADKDSPLNVPCEPASAGFQVRRRTMELRETSLLRDLTPNPTVAAVGLHMAGYELFKLPIWRMLIGKAQPVPNGTTRDCQKLTRDFCSAHQFRNLTRQIIRNRRFRHLGGIGPPRLSESHPRQAYRRRKHGSSMAAGQHTQQAEKQRAKLQGSQPIARRFRHRTKRHHHQPPLLYGTSCDGGRLHSPRTPTRWSGFQQLSPRYTSRWHNDIQQLRRRHIVVRTQAALFGLQRSSRAPTRPSELSSHSTGPGGASRIRTSDKLASAGSRCASGDDYVAAAHPVRHKQRDVDLLQYPTTHDIQSSAEGLSMIHAYEIQTQNIPKESAENNHLKIFPPAHGLLAEPDDTKDLD</sequence>
<dbReference type="AlphaFoldDB" id="A0ABD1DER2"/>
<evidence type="ECO:0000313" key="3">
    <source>
        <dbReference type="Proteomes" id="UP001562425"/>
    </source>
</evidence>
<protein>
    <submittedName>
        <fullName evidence="2">Uncharacterized protein</fullName>
    </submittedName>
</protein>
<accession>A0ABD1DER2</accession>
<feature type="compositionally biased region" description="Polar residues" evidence="1">
    <location>
        <begin position="452"/>
        <end position="469"/>
    </location>
</feature>
<feature type="region of interest" description="Disordered" evidence="1">
    <location>
        <begin position="383"/>
        <end position="402"/>
    </location>
</feature>
<name>A0ABD1DER2_CULPP</name>